<evidence type="ECO:0000256" key="1">
    <source>
        <dbReference type="SAM" id="MobiDB-lite"/>
    </source>
</evidence>
<evidence type="ECO:0000256" key="2">
    <source>
        <dbReference type="SAM" id="SignalP"/>
    </source>
</evidence>
<dbReference type="InterPro" id="IPR021731">
    <property type="entry name" value="AMIN_dom"/>
</dbReference>
<evidence type="ECO:0000313" key="5">
    <source>
        <dbReference type="Proteomes" id="UP001385389"/>
    </source>
</evidence>
<accession>A0ABZ2IXE6</accession>
<dbReference type="EMBL" id="CP146609">
    <property type="protein sequence ID" value="WWX23365.1"/>
    <property type="molecule type" value="Genomic_DNA"/>
</dbReference>
<keyword evidence="5" id="KW-1185">Reference proteome</keyword>
<keyword evidence="2" id="KW-0732">Signal</keyword>
<gene>
    <name evidence="4" type="ORF">V8V93_03965</name>
</gene>
<dbReference type="Gene3D" id="2.60.40.3500">
    <property type="match status" value="1"/>
</dbReference>
<feature type="chain" id="PRO_5046645869" evidence="2">
    <location>
        <begin position="33"/>
        <end position="233"/>
    </location>
</feature>
<protein>
    <submittedName>
        <fullName evidence="4">AMIN domain-containing protein</fullName>
    </submittedName>
</protein>
<proteinExistence type="predicted"/>
<feature type="domain" description="AMIN" evidence="3">
    <location>
        <begin position="157"/>
        <end position="216"/>
    </location>
</feature>
<dbReference type="Pfam" id="PF11741">
    <property type="entry name" value="AMIN"/>
    <property type="match status" value="1"/>
</dbReference>
<dbReference type="Proteomes" id="UP001385389">
    <property type="component" value="Chromosome"/>
</dbReference>
<organism evidence="4 5">
    <name type="scientific">Pseudodesulfovibrio methanolicus</name>
    <dbReference type="NCBI Taxonomy" id="3126690"/>
    <lineage>
        <taxon>Bacteria</taxon>
        <taxon>Pseudomonadati</taxon>
        <taxon>Thermodesulfobacteriota</taxon>
        <taxon>Desulfovibrionia</taxon>
        <taxon>Desulfovibrionales</taxon>
        <taxon>Desulfovibrionaceae</taxon>
    </lineage>
</organism>
<feature type="signal peptide" evidence="2">
    <location>
        <begin position="1"/>
        <end position="32"/>
    </location>
</feature>
<reference evidence="4 5" key="1">
    <citation type="submission" date="2024-03" db="EMBL/GenBank/DDBJ databases">
        <title>Phenotype and Genome Characterization of a Sulfate-Reducing Bacterium Pseudodesulfovibrio sp. strain 5S69, isolated from Petroleum Reservoir in Tatarstan (Russia).</title>
        <authorList>
            <person name="Bidzhieva S.K."/>
            <person name="Kadnikov V."/>
            <person name="Tourova T.P."/>
            <person name="Samigullina S.R."/>
            <person name="Sokolova D.S."/>
            <person name="Poltaraus A.B."/>
            <person name="Avtukh A.N."/>
            <person name="Tereshina V.M."/>
            <person name="Mardanov A.V."/>
            <person name="Nazina T.N."/>
        </authorList>
    </citation>
    <scope>NUCLEOTIDE SEQUENCE [LARGE SCALE GENOMIC DNA]</scope>
    <source>
        <strain evidence="4 5">5S69</strain>
    </source>
</reference>
<sequence>MSNTFRHWFLFPAACAMAGLLALALTVQPGLAQSQTTGGPRNEVRMDVDFTVLPKVLPDGNEAPASSAAPPEEPLTPEQALPDAADAAAPSEKPAANNRVPTAETRPTPKPAPAEQAEIPAVTPVKEPGVIRSVSLDESARGFTLKVVADRPVGQIAFMNLNNPRRLVVDFLGKWSHRDGNVLRSEGVVKHVVMGEHPDRFRMVVHFRTPPKKTLTPDIRKAGDEVHVLVALP</sequence>
<evidence type="ECO:0000313" key="4">
    <source>
        <dbReference type="EMBL" id="WWX23365.1"/>
    </source>
</evidence>
<feature type="region of interest" description="Disordered" evidence="1">
    <location>
        <begin position="55"/>
        <end position="124"/>
    </location>
</feature>
<evidence type="ECO:0000259" key="3">
    <source>
        <dbReference type="Pfam" id="PF11741"/>
    </source>
</evidence>
<name>A0ABZ2IXE6_9BACT</name>
<feature type="compositionally biased region" description="Low complexity" evidence="1">
    <location>
        <begin position="62"/>
        <end position="96"/>
    </location>
</feature>
<dbReference type="RefSeq" id="WP_338669079.1">
    <property type="nucleotide sequence ID" value="NZ_CP146609.1"/>
</dbReference>